<gene>
    <name evidence="1" type="ORF">IAQ67_05625</name>
</gene>
<accession>A0A7H0YBS8</accession>
<protein>
    <submittedName>
        <fullName evidence="1">Uncharacterized protein</fullName>
    </submittedName>
</protein>
<dbReference type="Proteomes" id="UP000516384">
    <property type="component" value="Chromosome"/>
</dbReference>
<organism evidence="1 2">
    <name type="scientific">Paenibacillus peoriae</name>
    <dbReference type="NCBI Taxonomy" id="59893"/>
    <lineage>
        <taxon>Bacteria</taxon>
        <taxon>Bacillati</taxon>
        <taxon>Bacillota</taxon>
        <taxon>Bacilli</taxon>
        <taxon>Bacillales</taxon>
        <taxon>Paenibacillaceae</taxon>
        <taxon>Paenibacillus</taxon>
    </lineage>
</organism>
<dbReference type="AlphaFoldDB" id="A0A7H0YBS8"/>
<proteinExistence type="predicted"/>
<sequence length="53" mass="6395">MFEKERIAKLMHMYVQTIQRMIDFTVTQQNSHFIPSDFESAQISQEDIELLFE</sequence>
<reference evidence="1 2" key="1">
    <citation type="submission" date="2020-09" db="EMBL/GenBank/DDBJ databases">
        <title>Characterization of Paenibacillus peoriae strain ZF390 with broad-spectrum antimicrobial activity as a potential biocontrol agent.</title>
        <authorList>
            <person name="Li L."/>
            <person name="Zhao Y."/>
            <person name="Li B."/>
            <person name="Xie X."/>
        </authorList>
    </citation>
    <scope>NUCLEOTIDE SEQUENCE [LARGE SCALE GENOMIC DNA]</scope>
    <source>
        <strain evidence="1 2">ZF390</strain>
    </source>
</reference>
<name>A0A7H0YBS8_9BACL</name>
<dbReference type="RefSeq" id="WP_190298788.1">
    <property type="nucleotide sequence ID" value="NZ_CP061172.1"/>
</dbReference>
<evidence type="ECO:0000313" key="1">
    <source>
        <dbReference type="EMBL" id="QNR68536.1"/>
    </source>
</evidence>
<dbReference type="EMBL" id="CP061172">
    <property type="protein sequence ID" value="QNR68536.1"/>
    <property type="molecule type" value="Genomic_DNA"/>
</dbReference>
<evidence type="ECO:0000313" key="2">
    <source>
        <dbReference type="Proteomes" id="UP000516384"/>
    </source>
</evidence>